<evidence type="ECO:0000313" key="11">
    <source>
        <dbReference type="Proteomes" id="UP000824225"/>
    </source>
</evidence>
<dbReference type="SUPFAM" id="SSF103088">
    <property type="entry name" value="OmpA-like"/>
    <property type="match status" value="1"/>
</dbReference>
<reference evidence="10" key="1">
    <citation type="journal article" date="2021" name="PeerJ">
        <title>Extensive microbial diversity within the chicken gut microbiome revealed by metagenomics and culture.</title>
        <authorList>
            <person name="Gilroy R."/>
            <person name="Ravi A."/>
            <person name="Getino M."/>
            <person name="Pursley I."/>
            <person name="Horton D.L."/>
            <person name="Alikhan N.F."/>
            <person name="Baker D."/>
            <person name="Gharbi K."/>
            <person name="Hall N."/>
            <person name="Watson M."/>
            <person name="Adriaenssens E.M."/>
            <person name="Foster-Nyarko E."/>
            <person name="Jarju S."/>
            <person name="Secka A."/>
            <person name="Antonio M."/>
            <person name="Oren A."/>
            <person name="Chaudhuri R.R."/>
            <person name="La Ragione R."/>
            <person name="Hildebrand F."/>
            <person name="Pallen M.J."/>
        </authorList>
    </citation>
    <scope>NUCLEOTIDE SEQUENCE</scope>
    <source>
        <strain evidence="10">CHK186-16707</strain>
    </source>
</reference>
<dbReference type="GO" id="GO:0005886">
    <property type="term" value="C:plasma membrane"/>
    <property type="evidence" value="ECO:0007669"/>
    <property type="project" value="UniProtKB-SubCell"/>
</dbReference>
<keyword evidence="10" id="KW-0969">Cilium</keyword>
<proteinExistence type="inferred from homology"/>
<feature type="domain" description="OmpA-like" evidence="9">
    <location>
        <begin position="122"/>
        <end position="244"/>
    </location>
</feature>
<evidence type="ECO:0000256" key="4">
    <source>
        <dbReference type="ARBA" id="ARBA00022692"/>
    </source>
</evidence>
<evidence type="ECO:0000256" key="5">
    <source>
        <dbReference type="ARBA" id="ARBA00022989"/>
    </source>
</evidence>
<comment type="subcellular location">
    <subcellularLocation>
        <location evidence="1">Cell membrane</location>
        <topology evidence="1">Single-pass membrane protein</topology>
    </subcellularLocation>
</comment>
<comment type="similarity">
    <text evidence="2">Belongs to the MotB family.</text>
</comment>
<dbReference type="Pfam" id="PF13677">
    <property type="entry name" value="MotB_plug"/>
    <property type="match status" value="1"/>
</dbReference>
<feature type="transmembrane region" description="Helical" evidence="8">
    <location>
        <begin position="16"/>
        <end position="36"/>
    </location>
</feature>
<dbReference type="EMBL" id="DXAN01000013">
    <property type="protein sequence ID" value="HJA08430.1"/>
    <property type="molecule type" value="Genomic_DNA"/>
</dbReference>
<evidence type="ECO:0000256" key="7">
    <source>
        <dbReference type="PROSITE-ProRule" id="PRU00473"/>
    </source>
</evidence>
<keyword evidence="10" id="KW-0282">Flagellum</keyword>
<dbReference type="AlphaFoldDB" id="A0A9D2KKQ5"/>
<dbReference type="InterPro" id="IPR006665">
    <property type="entry name" value="OmpA-like"/>
</dbReference>
<keyword evidence="4 8" id="KW-0812">Transmembrane</keyword>
<evidence type="ECO:0000256" key="1">
    <source>
        <dbReference type="ARBA" id="ARBA00004162"/>
    </source>
</evidence>
<comment type="caution">
    <text evidence="10">The sequence shown here is derived from an EMBL/GenBank/DDBJ whole genome shotgun (WGS) entry which is preliminary data.</text>
</comment>
<evidence type="ECO:0000313" key="10">
    <source>
        <dbReference type="EMBL" id="HJA08430.1"/>
    </source>
</evidence>
<evidence type="ECO:0000256" key="8">
    <source>
        <dbReference type="SAM" id="Phobius"/>
    </source>
</evidence>
<dbReference type="Gene3D" id="3.30.1330.60">
    <property type="entry name" value="OmpA-like domain"/>
    <property type="match status" value="1"/>
</dbReference>
<organism evidence="10 11">
    <name type="scientific">Candidatus Mailhella merdigallinarum</name>
    <dbReference type="NCBI Taxonomy" id="2838658"/>
    <lineage>
        <taxon>Bacteria</taxon>
        <taxon>Pseudomonadati</taxon>
        <taxon>Thermodesulfobacteriota</taxon>
        <taxon>Desulfovibrionia</taxon>
        <taxon>Desulfovibrionales</taxon>
        <taxon>Desulfovibrionaceae</taxon>
        <taxon>Mailhella</taxon>
    </lineage>
</organism>
<dbReference type="Proteomes" id="UP000824225">
    <property type="component" value="Unassembled WGS sequence"/>
</dbReference>
<reference evidence="10" key="2">
    <citation type="submission" date="2021-04" db="EMBL/GenBank/DDBJ databases">
        <authorList>
            <person name="Gilroy R."/>
        </authorList>
    </citation>
    <scope>NUCLEOTIDE SEQUENCE</scope>
    <source>
        <strain evidence="10">CHK186-16707</strain>
    </source>
</reference>
<gene>
    <name evidence="10" type="ORF">H9962_04470</name>
</gene>
<evidence type="ECO:0000256" key="2">
    <source>
        <dbReference type="ARBA" id="ARBA00008914"/>
    </source>
</evidence>
<dbReference type="Pfam" id="PF00691">
    <property type="entry name" value="OmpA"/>
    <property type="match status" value="1"/>
</dbReference>
<dbReference type="InterPro" id="IPR036737">
    <property type="entry name" value="OmpA-like_sf"/>
</dbReference>
<evidence type="ECO:0000256" key="6">
    <source>
        <dbReference type="ARBA" id="ARBA00023136"/>
    </source>
</evidence>
<keyword evidence="6 7" id="KW-0472">Membrane</keyword>
<evidence type="ECO:0000256" key="3">
    <source>
        <dbReference type="ARBA" id="ARBA00022475"/>
    </source>
</evidence>
<dbReference type="PROSITE" id="PS51123">
    <property type="entry name" value="OMPA_2"/>
    <property type="match status" value="1"/>
</dbReference>
<protein>
    <submittedName>
        <fullName evidence="10">Flagellar motor protein MotB</fullName>
    </submittedName>
</protein>
<dbReference type="PANTHER" id="PTHR30329">
    <property type="entry name" value="STATOR ELEMENT OF FLAGELLAR MOTOR COMPLEX"/>
    <property type="match status" value="1"/>
</dbReference>
<dbReference type="CDD" id="cd07185">
    <property type="entry name" value="OmpA_C-like"/>
    <property type="match status" value="1"/>
</dbReference>
<dbReference type="InterPro" id="IPR025713">
    <property type="entry name" value="MotB-like_N_dom"/>
</dbReference>
<dbReference type="PANTHER" id="PTHR30329:SF21">
    <property type="entry name" value="LIPOPROTEIN YIAD-RELATED"/>
    <property type="match status" value="1"/>
</dbReference>
<dbReference type="InterPro" id="IPR050330">
    <property type="entry name" value="Bact_OuterMem_StrucFunc"/>
</dbReference>
<keyword evidence="3" id="KW-1003">Cell membrane</keyword>
<name>A0A9D2KKQ5_9BACT</name>
<keyword evidence="5 8" id="KW-1133">Transmembrane helix</keyword>
<evidence type="ECO:0000259" key="9">
    <source>
        <dbReference type="PROSITE" id="PS51123"/>
    </source>
</evidence>
<accession>A0A9D2KKQ5</accession>
<sequence length="248" mass="27799">MSLDDDDEDVGGVDESWMATFSDLCLLLLVFFILLFSMSSIEAIKFESVFGSMRDTFGGADTTAINSGGQNDQKEKLDNEALQEFVRIREEMLQAQERVYNAIRSFITTKGLEGQISAVFDQGIITLTVPDSVLFEPGSVNLGAEAEPVLNDLLILFREYREQTINIKGYTDNSPIPPDARFRDNWELSALRSVSVLRWFVDAGIPFVRLTATGMGDLHPLYPNDTPENQARNRRVEFTLERKVGGMP</sequence>
<keyword evidence="10" id="KW-0966">Cell projection</keyword>